<dbReference type="AlphaFoldDB" id="A0A9W6XKW6"/>
<protein>
    <submittedName>
        <fullName evidence="1">Unnamed protein product</fullName>
    </submittedName>
</protein>
<evidence type="ECO:0000313" key="1">
    <source>
        <dbReference type="EMBL" id="GMF40502.1"/>
    </source>
</evidence>
<sequence length="181" mass="20713">MLKYITEQSDCNPTIRDVHNLVRKLKDNEDTIKSSAKRLKKWMKEFCDQPGNVGHSRRGKKTQIQSLISLMVYAKTEQEYMKHIKYLRHVVNIGCKPTITTEISQNSRNHEANPPGDNAMSVGPAPDLSNTELVSVGQLPTSDQESAKHPFESYFDKNWDNCRNLWCSYRRQSAVTLGNNT</sequence>
<comment type="caution">
    <text evidence="1">The sequence shown here is derived from an EMBL/GenBank/DDBJ whole genome shotgun (WGS) entry which is preliminary data.</text>
</comment>
<dbReference type="OrthoDB" id="122025at2759"/>
<keyword evidence="2" id="KW-1185">Reference proteome</keyword>
<gene>
    <name evidence="1" type="ORF">Pfra01_001245500</name>
</gene>
<accession>A0A9W6XKW6</accession>
<reference evidence="1" key="1">
    <citation type="submission" date="2023-04" db="EMBL/GenBank/DDBJ databases">
        <title>Phytophthora fragariaefolia NBRC 109709.</title>
        <authorList>
            <person name="Ichikawa N."/>
            <person name="Sato H."/>
            <person name="Tonouchi N."/>
        </authorList>
    </citation>
    <scope>NUCLEOTIDE SEQUENCE</scope>
    <source>
        <strain evidence="1">NBRC 109709</strain>
    </source>
</reference>
<dbReference type="EMBL" id="BSXT01001250">
    <property type="protein sequence ID" value="GMF40502.1"/>
    <property type="molecule type" value="Genomic_DNA"/>
</dbReference>
<name>A0A9W6XKW6_9STRA</name>
<proteinExistence type="predicted"/>
<evidence type="ECO:0000313" key="2">
    <source>
        <dbReference type="Proteomes" id="UP001165121"/>
    </source>
</evidence>
<organism evidence="1 2">
    <name type="scientific">Phytophthora fragariaefolia</name>
    <dbReference type="NCBI Taxonomy" id="1490495"/>
    <lineage>
        <taxon>Eukaryota</taxon>
        <taxon>Sar</taxon>
        <taxon>Stramenopiles</taxon>
        <taxon>Oomycota</taxon>
        <taxon>Peronosporomycetes</taxon>
        <taxon>Peronosporales</taxon>
        <taxon>Peronosporaceae</taxon>
        <taxon>Phytophthora</taxon>
    </lineage>
</organism>
<dbReference type="Proteomes" id="UP001165121">
    <property type="component" value="Unassembled WGS sequence"/>
</dbReference>